<organism evidence="1">
    <name type="scientific">Anguilla anguilla</name>
    <name type="common">European freshwater eel</name>
    <name type="synonym">Muraena anguilla</name>
    <dbReference type="NCBI Taxonomy" id="7936"/>
    <lineage>
        <taxon>Eukaryota</taxon>
        <taxon>Metazoa</taxon>
        <taxon>Chordata</taxon>
        <taxon>Craniata</taxon>
        <taxon>Vertebrata</taxon>
        <taxon>Euteleostomi</taxon>
        <taxon>Actinopterygii</taxon>
        <taxon>Neopterygii</taxon>
        <taxon>Teleostei</taxon>
        <taxon>Anguilliformes</taxon>
        <taxon>Anguillidae</taxon>
        <taxon>Anguilla</taxon>
    </lineage>
</organism>
<dbReference type="AlphaFoldDB" id="A0A0E9UXS1"/>
<protein>
    <submittedName>
        <fullName evidence="1">Uncharacterized protein</fullName>
    </submittedName>
</protein>
<evidence type="ECO:0000313" key="1">
    <source>
        <dbReference type="EMBL" id="JAH69743.1"/>
    </source>
</evidence>
<accession>A0A0E9UXS1</accession>
<dbReference type="EMBL" id="GBXM01038834">
    <property type="protein sequence ID" value="JAH69743.1"/>
    <property type="molecule type" value="Transcribed_RNA"/>
</dbReference>
<sequence length="42" mass="4895">MFCCVTIENKSKIKQTTKKRKLKRYTCKPGIALKPQWSHITG</sequence>
<name>A0A0E9UXS1_ANGAN</name>
<reference evidence="1" key="1">
    <citation type="submission" date="2014-11" db="EMBL/GenBank/DDBJ databases">
        <authorList>
            <person name="Amaro Gonzalez C."/>
        </authorList>
    </citation>
    <scope>NUCLEOTIDE SEQUENCE</scope>
</reference>
<proteinExistence type="predicted"/>
<reference evidence="1" key="2">
    <citation type="journal article" date="2015" name="Fish Shellfish Immunol.">
        <title>Early steps in the European eel (Anguilla anguilla)-Vibrio vulnificus interaction in the gills: Role of the RtxA13 toxin.</title>
        <authorList>
            <person name="Callol A."/>
            <person name="Pajuelo D."/>
            <person name="Ebbesson L."/>
            <person name="Teles M."/>
            <person name="MacKenzie S."/>
            <person name="Amaro C."/>
        </authorList>
    </citation>
    <scope>NUCLEOTIDE SEQUENCE</scope>
</reference>